<name>A0A284VI94_9EURY</name>
<organism evidence="1 2">
    <name type="scientific">Candidatus Methanoperedens nitratireducens</name>
    <dbReference type="NCBI Taxonomy" id="1392998"/>
    <lineage>
        <taxon>Archaea</taxon>
        <taxon>Methanobacteriati</taxon>
        <taxon>Methanobacteriota</taxon>
        <taxon>Stenosarchaea group</taxon>
        <taxon>Methanomicrobia</taxon>
        <taxon>Methanosarcinales</taxon>
        <taxon>ANME-2 cluster</taxon>
        <taxon>Candidatus Methanoperedentaceae</taxon>
        <taxon>Candidatus Methanoperedens</taxon>
    </lineage>
</organism>
<keyword evidence="2" id="KW-1185">Reference proteome</keyword>
<protein>
    <submittedName>
        <fullName evidence="1">Uncharacterized protein</fullName>
    </submittedName>
</protein>
<dbReference type="EMBL" id="FZMP01000001">
    <property type="protein sequence ID" value="SNQ58927.1"/>
    <property type="molecule type" value="Genomic_DNA"/>
</dbReference>
<dbReference type="Proteomes" id="UP000218615">
    <property type="component" value="Unassembled WGS sequence"/>
</dbReference>
<accession>A0A284VI94</accession>
<evidence type="ECO:0000313" key="2">
    <source>
        <dbReference type="Proteomes" id="UP000218615"/>
    </source>
</evidence>
<evidence type="ECO:0000313" key="1">
    <source>
        <dbReference type="EMBL" id="SNQ58927.1"/>
    </source>
</evidence>
<proteinExistence type="predicted"/>
<sequence length="41" mass="4867">MDSLQQEFVRVCIEFVVYAALFSNEKWLLGEHISFFVMLEP</sequence>
<reference evidence="2" key="1">
    <citation type="submission" date="2017-06" db="EMBL/GenBank/DDBJ databases">
        <authorList>
            <person name="Cremers G."/>
        </authorList>
    </citation>
    <scope>NUCLEOTIDE SEQUENCE [LARGE SCALE GENOMIC DNA]</scope>
</reference>
<gene>
    <name evidence="1" type="ORF">MNV_10055</name>
</gene>
<dbReference type="AlphaFoldDB" id="A0A284VI94"/>